<evidence type="ECO:0000256" key="2">
    <source>
        <dbReference type="SAM" id="Phobius"/>
    </source>
</evidence>
<accession>A0A918TWY4</accession>
<dbReference type="EMBL" id="BMYJ01000014">
    <property type="protein sequence ID" value="GHC66589.1"/>
    <property type="molecule type" value="Genomic_DNA"/>
</dbReference>
<evidence type="ECO:0000313" key="3">
    <source>
        <dbReference type="EMBL" id="GHC66589.1"/>
    </source>
</evidence>
<comment type="caution">
    <text evidence="3">The sequence shown here is derived from an EMBL/GenBank/DDBJ whole genome shotgun (WGS) entry which is preliminary data.</text>
</comment>
<keyword evidence="4" id="KW-1185">Reference proteome</keyword>
<evidence type="ECO:0000313" key="4">
    <source>
        <dbReference type="Proteomes" id="UP000638981"/>
    </source>
</evidence>
<feature type="transmembrane region" description="Helical" evidence="2">
    <location>
        <begin position="15"/>
        <end position="35"/>
    </location>
</feature>
<sequence>MGAGQGAYHPVMPRIAAPFAVFLRLTLALAVGLGLTPALHAKAGFVIELCSPEGAVAVVLDGTIPAADCPDCPDCLLFGPALLPQVRLPARRPGFGPAVLPAPDSQRITQKQTVLTPPARGPPVPASA</sequence>
<gene>
    <name evidence="3" type="ORF">GCM10007315_34250</name>
</gene>
<reference evidence="3" key="2">
    <citation type="submission" date="2020-09" db="EMBL/GenBank/DDBJ databases">
        <authorList>
            <person name="Sun Q."/>
            <person name="Kim S."/>
        </authorList>
    </citation>
    <scope>NUCLEOTIDE SEQUENCE</scope>
    <source>
        <strain evidence="3">KCTC 23310</strain>
    </source>
</reference>
<dbReference type="AlphaFoldDB" id="A0A918TWY4"/>
<feature type="compositionally biased region" description="Pro residues" evidence="1">
    <location>
        <begin position="119"/>
        <end position="128"/>
    </location>
</feature>
<evidence type="ECO:0000256" key="1">
    <source>
        <dbReference type="SAM" id="MobiDB-lite"/>
    </source>
</evidence>
<reference evidence="3" key="1">
    <citation type="journal article" date="2014" name="Int. J. Syst. Evol. Microbiol.">
        <title>Complete genome sequence of Corynebacterium casei LMG S-19264T (=DSM 44701T), isolated from a smear-ripened cheese.</title>
        <authorList>
            <consortium name="US DOE Joint Genome Institute (JGI-PGF)"/>
            <person name="Walter F."/>
            <person name="Albersmeier A."/>
            <person name="Kalinowski J."/>
            <person name="Ruckert C."/>
        </authorList>
    </citation>
    <scope>NUCLEOTIDE SEQUENCE</scope>
    <source>
        <strain evidence="3">KCTC 23310</strain>
    </source>
</reference>
<name>A0A918TWY4_9RHOB</name>
<keyword evidence="2" id="KW-0812">Transmembrane</keyword>
<keyword evidence="2" id="KW-1133">Transmembrane helix</keyword>
<proteinExistence type="predicted"/>
<dbReference type="Proteomes" id="UP000638981">
    <property type="component" value="Unassembled WGS sequence"/>
</dbReference>
<feature type="region of interest" description="Disordered" evidence="1">
    <location>
        <begin position="98"/>
        <end position="128"/>
    </location>
</feature>
<evidence type="ECO:0008006" key="5">
    <source>
        <dbReference type="Google" id="ProtNLM"/>
    </source>
</evidence>
<keyword evidence="2" id="KW-0472">Membrane</keyword>
<feature type="compositionally biased region" description="Polar residues" evidence="1">
    <location>
        <begin position="106"/>
        <end position="115"/>
    </location>
</feature>
<organism evidence="3 4">
    <name type="scientific">Neogemmobacter tilapiae</name>
    <dbReference type="NCBI Taxonomy" id="875041"/>
    <lineage>
        <taxon>Bacteria</taxon>
        <taxon>Pseudomonadati</taxon>
        <taxon>Pseudomonadota</taxon>
        <taxon>Alphaproteobacteria</taxon>
        <taxon>Rhodobacterales</taxon>
        <taxon>Paracoccaceae</taxon>
        <taxon>Neogemmobacter</taxon>
    </lineage>
</organism>
<protein>
    <recommendedName>
        <fullName evidence="5">DUF2946 domain-containing protein</fullName>
    </recommendedName>
</protein>